<comment type="caution">
    <text evidence="5">The sequence shown here is derived from an EMBL/GenBank/DDBJ whole genome shotgun (WGS) entry which is preliminary data.</text>
</comment>
<sequence length="384" mass="40639">MKLTIASVEAVALAAPFARMFRDVPDWLTTPASSHRVLPRLGQYTTLVRIRTVDGLEGIGEAYGLPEPRVTATIIGSLLAPMLVGRDAGASEALWELMFGAQAGAGRTGGFYLEAISGIDLALWDLRGKAAGQPVHRLLGGPVRTAVPVYASPIPFLPSTAESVQRALSFLDDGFHAVKLKLGRGEATDLAHAAAVAEALDGRAALHVDLNCAYDVKTAIRLGHALEHLGVRWLEEPLATDDVAGLAEVRAAVRIPVVTGESEFIRYGYRDFLLARAADVVMPNLTRAGGITEARRIAALCSAFHVDVSPHGVGSAIGLAAALQFAAATPNVPIYEYNRLPNPLRDDLAAPPSLVDGALVVSNEPGLGITLDEDLVAHYEVFRA</sequence>
<dbReference type="InterPro" id="IPR036849">
    <property type="entry name" value="Enolase-like_C_sf"/>
</dbReference>
<keyword evidence="2" id="KW-0479">Metal-binding</keyword>
<keyword evidence="6" id="KW-1185">Reference proteome</keyword>
<dbReference type="InterPro" id="IPR029017">
    <property type="entry name" value="Enolase-like_N"/>
</dbReference>
<dbReference type="PANTHER" id="PTHR13794:SF58">
    <property type="entry name" value="MITOCHONDRIAL ENOLASE SUPERFAMILY MEMBER 1"/>
    <property type="match status" value="1"/>
</dbReference>
<dbReference type="InterPro" id="IPR029065">
    <property type="entry name" value="Enolase_C-like"/>
</dbReference>
<name>A0ABV9W3A8_9ACTN</name>
<dbReference type="SMART" id="SM00922">
    <property type="entry name" value="MR_MLE"/>
    <property type="match status" value="1"/>
</dbReference>
<evidence type="ECO:0000259" key="4">
    <source>
        <dbReference type="SMART" id="SM00922"/>
    </source>
</evidence>
<dbReference type="CDD" id="cd03316">
    <property type="entry name" value="MR_like"/>
    <property type="match status" value="1"/>
</dbReference>
<gene>
    <name evidence="5" type="ORF">ACFPIJ_33760</name>
</gene>
<dbReference type="Pfam" id="PF13378">
    <property type="entry name" value="MR_MLE_C"/>
    <property type="match status" value="1"/>
</dbReference>
<dbReference type="InterPro" id="IPR013342">
    <property type="entry name" value="Mandelate_racemase_C"/>
</dbReference>
<accession>A0ABV9W3A8</accession>
<dbReference type="Proteomes" id="UP001595912">
    <property type="component" value="Unassembled WGS sequence"/>
</dbReference>
<evidence type="ECO:0000313" key="5">
    <source>
        <dbReference type="EMBL" id="MFC5002782.1"/>
    </source>
</evidence>
<dbReference type="RefSeq" id="WP_380121200.1">
    <property type="nucleotide sequence ID" value="NZ_JBHSIU010000046.1"/>
</dbReference>
<feature type="domain" description="Mandelate racemase/muconate lactonizing enzyme C-terminal" evidence="4">
    <location>
        <begin position="161"/>
        <end position="256"/>
    </location>
</feature>
<dbReference type="Gene3D" id="3.20.20.120">
    <property type="entry name" value="Enolase-like C-terminal domain"/>
    <property type="match status" value="1"/>
</dbReference>
<dbReference type="PROSITE" id="PS00909">
    <property type="entry name" value="MR_MLE_2"/>
    <property type="match status" value="1"/>
</dbReference>
<dbReference type="InterPro" id="IPR013341">
    <property type="entry name" value="Mandelate_racemase_N_dom"/>
</dbReference>
<dbReference type="Pfam" id="PF02746">
    <property type="entry name" value="MR_MLE_N"/>
    <property type="match status" value="1"/>
</dbReference>
<dbReference type="PANTHER" id="PTHR13794">
    <property type="entry name" value="ENOLASE SUPERFAMILY, MANDELATE RACEMASE"/>
    <property type="match status" value="1"/>
</dbReference>
<comment type="cofactor">
    <cofactor evidence="1">
        <name>Mg(2+)</name>
        <dbReference type="ChEBI" id="CHEBI:18420"/>
    </cofactor>
</comment>
<dbReference type="SUPFAM" id="SSF51604">
    <property type="entry name" value="Enolase C-terminal domain-like"/>
    <property type="match status" value="1"/>
</dbReference>
<dbReference type="Gene3D" id="3.30.390.10">
    <property type="entry name" value="Enolase-like, N-terminal domain"/>
    <property type="match status" value="1"/>
</dbReference>
<evidence type="ECO:0000256" key="2">
    <source>
        <dbReference type="ARBA" id="ARBA00022723"/>
    </source>
</evidence>
<dbReference type="PROSITE" id="PS00908">
    <property type="entry name" value="MR_MLE_1"/>
    <property type="match status" value="1"/>
</dbReference>
<dbReference type="InterPro" id="IPR046945">
    <property type="entry name" value="RHMD-like"/>
</dbReference>
<dbReference type="InterPro" id="IPR018110">
    <property type="entry name" value="Mandel_Rmase/mucon_lact_enz_CS"/>
</dbReference>
<evidence type="ECO:0000313" key="6">
    <source>
        <dbReference type="Proteomes" id="UP001595912"/>
    </source>
</evidence>
<evidence type="ECO:0000256" key="1">
    <source>
        <dbReference type="ARBA" id="ARBA00001946"/>
    </source>
</evidence>
<proteinExistence type="predicted"/>
<dbReference type="SFLD" id="SFLDS00001">
    <property type="entry name" value="Enolase"/>
    <property type="match status" value="1"/>
</dbReference>
<dbReference type="EMBL" id="JBHSIU010000046">
    <property type="protein sequence ID" value="MFC5002782.1"/>
    <property type="molecule type" value="Genomic_DNA"/>
</dbReference>
<organism evidence="5 6">
    <name type="scientific">Dactylosporangium cerinum</name>
    <dbReference type="NCBI Taxonomy" id="1434730"/>
    <lineage>
        <taxon>Bacteria</taxon>
        <taxon>Bacillati</taxon>
        <taxon>Actinomycetota</taxon>
        <taxon>Actinomycetes</taxon>
        <taxon>Micromonosporales</taxon>
        <taxon>Micromonosporaceae</taxon>
        <taxon>Dactylosporangium</taxon>
    </lineage>
</organism>
<dbReference type="SUPFAM" id="SSF54826">
    <property type="entry name" value="Enolase N-terminal domain-like"/>
    <property type="match status" value="1"/>
</dbReference>
<keyword evidence="3" id="KW-0460">Magnesium</keyword>
<protein>
    <submittedName>
        <fullName evidence="5">Mandelate racemase/muconate lactonizing enzyme family protein</fullName>
    </submittedName>
</protein>
<evidence type="ECO:0000256" key="3">
    <source>
        <dbReference type="ARBA" id="ARBA00022842"/>
    </source>
</evidence>
<reference evidence="6" key="1">
    <citation type="journal article" date="2019" name="Int. J. Syst. Evol. Microbiol.">
        <title>The Global Catalogue of Microorganisms (GCM) 10K type strain sequencing project: providing services to taxonomists for standard genome sequencing and annotation.</title>
        <authorList>
            <consortium name="The Broad Institute Genomics Platform"/>
            <consortium name="The Broad Institute Genome Sequencing Center for Infectious Disease"/>
            <person name="Wu L."/>
            <person name="Ma J."/>
        </authorList>
    </citation>
    <scope>NUCLEOTIDE SEQUENCE [LARGE SCALE GENOMIC DNA]</scope>
    <source>
        <strain evidence="6">CGMCC 4.7152</strain>
    </source>
</reference>